<name>A0A7T5EM05_9BACL</name>
<gene>
    <name evidence="1" type="ORF">JD108_03710</name>
    <name evidence="2" type="ORF">KDJ56_03715</name>
</gene>
<reference evidence="1 3" key="1">
    <citation type="submission" date="2020-12" db="EMBL/GenBank/DDBJ databases">
        <title>strain FJAT-54423T represents a novel species of the genus Brevibacillus.</title>
        <authorList>
            <person name="Tang R."/>
        </authorList>
    </citation>
    <scope>NUCLEOTIDE SEQUENCE [LARGE SCALE GENOMIC DNA]</scope>
    <source>
        <strain evidence="1 3">FJAT-54423</strain>
    </source>
</reference>
<dbReference type="Proteomes" id="UP000677234">
    <property type="component" value="Chromosome"/>
</dbReference>
<dbReference type="Proteomes" id="UP000595847">
    <property type="component" value="Chromosome"/>
</dbReference>
<proteinExistence type="predicted"/>
<dbReference type="SUPFAM" id="SSF48498">
    <property type="entry name" value="Tetracyclin repressor-like, C-terminal domain"/>
    <property type="match status" value="1"/>
</dbReference>
<dbReference type="InterPro" id="IPR036271">
    <property type="entry name" value="Tet_transcr_reg_TetR-rel_C_sf"/>
</dbReference>
<evidence type="ECO:0000313" key="4">
    <source>
        <dbReference type="Proteomes" id="UP000677234"/>
    </source>
</evidence>
<evidence type="ECO:0008006" key="5">
    <source>
        <dbReference type="Google" id="ProtNLM"/>
    </source>
</evidence>
<protein>
    <recommendedName>
        <fullName evidence="5">Transcriptional regulator TetR C-terminal Firmicutes type domain-containing protein</fullName>
    </recommendedName>
</protein>
<dbReference type="EMBL" id="CP066308">
    <property type="protein sequence ID" value="QQE75063.1"/>
    <property type="molecule type" value="Genomic_DNA"/>
</dbReference>
<evidence type="ECO:0000313" key="1">
    <source>
        <dbReference type="EMBL" id="QQE75063.1"/>
    </source>
</evidence>
<dbReference type="EMBL" id="CP073708">
    <property type="protein sequence ID" value="QUO42149.1"/>
    <property type="molecule type" value="Genomic_DNA"/>
</dbReference>
<sequence length="116" mass="13073">MFPIRVQENIAALFRLFQTDPKLTKIFLTEERSIDDVETLIHQTIVGNLLHHRAAGFVRKDLSPAMVASSMIGMFIQVTVKELIEKQRPAEEVACEFTQLLLFGLANTQGRGSCIE</sequence>
<accession>A0A7T5EM05</accession>
<reference evidence="2" key="2">
    <citation type="submission" date="2021-04" db="EMBL/GenBank/DDBJ databases">
        <title>Brevibacillus composti FJAT-54423, complete genome.</title>
        <authorList>
            <person name="Tang R."/>
        </authorList>
    </citation>
    <scope>NUCLEOTIDE SEQUENCE</scope>
    <source>
        <strain evidence="2">FJAT-54424</strain>
    </source>
</reference>
<dbReference type="AlphaFoldDB" id="A0A7T5EM05"/>
<dbReference type="Gene3D" id="1.10.357.10">
    <property type="entry name" value="Tetracycline Repressor, domain 2"/>
    <property type="match status" value="1"/>
</dbReference>
<evidence type="ECO:0000313" key="2">
    <source>
        <dbReference type="EMBL" id="QUO42149.1"/>
    </source>
</evidence>
<keyword evidence="4" id="KW-1185">Reference proteome</keyword>
<dbReference type="KEGG" id="bcop:JD108_03710"/>
<dbReference type="RefSeq" id="WP_198828596.1">
    <property type="nucleotide sequence ID" value="NZ_CP066308.1"/>
</dbReference>
<evidence type="ECO:0000313" key="3">
    <source>
        <dbReference type="Proteomes" id="UP000595847"/>
    </source>
</evidence>
<organism evidence="1 3">
    <name type="scientific">Brevibacillus composti</name>
    <dbReference type="NCBI Taxonomy" id="2796470"/>
    <lineage>
        <taxon>Bacteria</taxon>
        <taxon>Bacillati</taxon>
        <taxon>Bacillota</taxon>
        <taxon>Bacilli</taxon>
        <taxon>Bacillales</taxon>
        <taxon>Paenibacillaceae</taxon>
        <taxon>Brevibacillus</taxon>
    </lineage>
</organism>